<evidence type="ECO:0000256" key="4">
    <source>
        <dbReference type="ARBA" id="ARBA00022840"/>
    </source>
</evidence>
<organism evidence="8 9">
    <name type="scientific">Brevibacterium daeguense</name>
    <dbReference type="NCBI Taxonomy" id="909936"/>
    <lineage>
        <taxon>Bacteria</taxon>
        <taxon>Bacillati</taxon>
        <taxon>Actinomycetota</taxon>
        <taxon>Actinomycetes</taxon>
        <taxon>Micrococcales</taxon>
        <taxon>Brevibacteriaceae</taxon>
        <taxon>Brevibacterium</taxon>
    </lineage>
</organism>
<dbReference type="InterPro" id="IPR014016">
    <property type="entry name" value="UvrD-like_ATP-bd"/>
</dbReference>
<feature type="region of interest" description="Disordered" evidence="6">
    <location>
        <begin position="687"/>
        <end position="786"/>
    </location>
</feature>
<proteinExistence type="predicted"/>
<feature type="domain" description="UvrD-like helicase ATP-binding" evidence="7">
    <location>
        <begin position="175"/>
        <end position="518"/>
    </location>
</feature>
<dbReference type="InterPro" id="IPR000212">
    <property type="entry name" value="DNA_helicase_UvrD/REP"/>
</dbReference>
<dbReference type="Pfam" id="PF13245">
    <property type="entry name" value="AAA_19"/>
    <property type="match status" value="1"/>
</dbReference>
<dbReference type="EMBL" id="BAABAZ010000006">
    <property type="protein sequence ID" value="GAA4284200.1"/>
    <property type="molecule type" value="Genomic_DNA"/>
</dbReference>
<evidence type="ECO:0000313" key="9">
    <source>
        <dbReference type="Proteomes" id="UP001501586"/>
    </source>
</evidence>
<dbReference type="PANTHER" id="PTHR11070:SF45">
    <property type="entry name" value="DNA 3'-5' HELICASE"/>
    <property type="match status" value="1"/>
</dbReference>
<gene>
    <name evidence="8" type="ORF">GCM10022261_17310</name>
</gene>
<dbReference type="RefSeq" id="WP_236866456.1">
    <property type="nucleotide sequence ID" value="NZ_BAABAZ010000006.1"/>
</dbReference>
<dbReference type="InterPro" id="IPR027417">
    <property type="entry name" value="P-loop_NTPase"/>
</dbReference>
<dbReference type="Pfam" id="PF13538">
    <property type="entry name" value="UvrD_C_2"/>
    <property type="match status" value="1"/>
</dbReference>
<keyword evidence="2 5" id="KW-0378">Hydrolase</keyword>
<keyword evidence="1 5" id="KW-0547">Nucleotide-binding</keyword>
<dbReference type="PROSITE" id="PS51198">
    <property type="entry name" value="UVRD_HELICASE_ATP_BIND"/>
    <property type="match status" value="1"/>
</dbReference>
<evidence type="ECO:0000256" key="6">
    <source>
        <dbReference type="SAM" id="MobiDB-lite"/>
    </source>
</evidence>
<reference evidence="9" key="1">
    <citation type="journal article" date="2019" name="Int. J. Syst. Evol. Microbiol.">
        <title>The Global Catalogue of Microorganisms (GCM) 10K type strain sequencing project: providing services to taxonomists for standard genome sequencing and annotation.</title>
        <authorList>
            <consortium name="The Broad Institute Genomics Platform"/>
            <consortium name="The Broad Institute Genome Sequencing Center for Infectious Disease"/>
            <person name="Wu L."/>
            <person name="Ma J."/>
        </authorList>
    </citation>
    <scope>NUCLEOTIDE SEQUENCE [LARGE SCALE GENOMIC DNA]</scope>
    <source>
        <strain evidence="9">JCM 17458</strain>
    </source>
</reference>
<evidence type="ECO:0000256" key="3">
    <source>
        <dbReference type="ARBA" id="ARBA00022806"/>
    </source>
</evidence>
<evidence type="ECO:0000259" key="7">
    <source>
        <dbReference type="PROSITE" id="PS51198"/>
    </source>
</evidence>
<comment type="caution">
    <text evidence="8">The sequence shown here is derived from an EMBL/GenBank/DDBJ whole genome shotgun (WGS) entry which is preliminary data.</text>
</comment>
<feature type="binding site" evidence="5">
    <location>
        <begin position="196"/>
        <end position="203"/>
    </location>
    <ligand>
        <name>ATP</name>
        <dbReference type="ChEBI" id="CHEBI:30616"/>
    </ligand>
</feature>
<feature type="region of interest" description="Disordered" evidence="6">
    <location>
        <begin position="24"/>
        <end position="61"/>
    </location>
</feature>
<evidence type="ECO:0000256" key="1">
    <source>
        <dbReference type="ARBA" id="ARBA00022741"/>
    </source>
</evidence>
<keyword evidence="4 5" id="KW-0067">ATP-binding</keyword>
<feature type="compositionally biased region" description="Basic and acidic residues" evidence="6">
    <location>
        <begin position="704"/>
        <end position="721"/>
    </location>
</feature>
<dbReference type="Gene3D" id="3.40.50.300">
    <property type="entry name" value="P-loop containing nucleotide triphosphate hydrolases"/>
    <property type="match status" value="2"/>
</dbReference>
<name>A0ABP8EJY7_9MICO</name>
<evidence type="ECO:0000256" key="5">
    <source>
        <dbReference type="PROSITE-ProRule" id="PRU00560"/>
    </source>
</evidence>
<evidence type="ECO:0000313" key="8">
    <source>
        <dbReference type="EMBL" id="GAA4284200.1"/>
    </source>
</evidence>
<dbReference type="SUPFAM" id="SSF52540">
    <property type="entry name" value="P-loop containing nucleoside triphosphate hydrolases"/>
    <property type="match status" value="1"/>
</dbReference>
<dbReference type="InterPro" id="IPR027785">
    <property type="entry name" value="UvrD-like_helicase_C"/>
</dbReference>
<evidence type="ECO:0000256" key="2">
    <source>
        <dbReference type="ARBA" id="ARBA00022801"/>
    </source>
</evidence>
<dbReference type="Proteomes" id="UP001501586">
    <property type="component" value="Unassembled WGS sequence"/>
</dbReference>
<protein>
    <recommendedName>
        <fullName evidence="7">UvrD-like helicase ATP-binding domain-containing protein</fullName>
    </recommendedName>
</protein>
<keyword evidence="9" id="KW-1185">Reference proteome</keyword>
<accession>A0ABP8EJY7</accession>
<keyword evidence="3 5" id="KW-0347">Helicase</keyword>
<dbReference type="PANTHER" id="PTHR11070">
    <property type="entry name" value="UVRD / RECB / PCRA DNA HELICASE FAMILY MEMBER"/>
    <property type="match status" value="1"/>
</dbReference>
<sequence length="835" mass="90448">MTAQYTDTTAELSAEQRYFDHALRTHTDDQQKRASARVEGNAGDRRAQAKAMQRPNALGPNDPVAFGRLDLEDGKRFYVGKQAIVDDHGDVLVASWKSKIGDRFASAQPGDPRGAALKRSFTTERNTIQRFSDLVFEQLAEELAALDEGQILIEDELLVSLESNRTDKMKDIVSTIQAAQYQVIAHEPKSLLVIQGGPGTGKSVVALHRVSWLLFNQKGLKSEDVLVVGPNTTFTKYIQDVLPALGDHDIRHLALDQLVRDFGVRGGHDRPAIARIKGDRRMHDVLAEGLRQRVRSVSTGLAVRRASSNLTVDIPAAVVQGLVKPLSYLPYSEGRARFVEALRGELQRALGSRSSATFDRTFDAVSFNQQVDRVWPTLSPQQFLRELLGSTRRLKDAGEQELSPDELKLLYRPAARYIGDEPWTVEDAFLLHEVRALIGADYQRRYAHIVVDEAQDLSAMQLMALERLSENGAMTLVGDIAQSTGPFARDSWDPIMTALHRDGMPASRQTLKHVYRVPSEIFDVANALQDEVAPHLDPPQSVRSTGVPPTVVNADAEVVAQGVANRARTHAGSGLMVGVVAAAPLLAQISAVLDAEGVRHSLPENGSLGTNINLLAPDQVKGLEFDAVVIADPDGIYRTDDGARLLYIALTRATARLDLVLAESRVPAPLSEVLAGFEWTELRAPEPQPELESGAVAGPGPEVLNEKLPPDRTAAEADHPVVESTAAADAHGAPLAMTASSAVPASERREEAGPGALLQEQEPGRRAVQHEPGLNTGGGQPVPAAPYLAGSLTDSMADAAAALLIQQVQSMVAPGLVLPVVERMLVKLREEQVDR</sequence>